<keyword evidence="1" id="KW-0732">Signal</keyword>
<reference evidence="2 3" key="1">
    <citation type="journal article" date="2019" name="Fungal Biol. Biotechnol.">
        <title>Draft genome sequence of fastidious pathogen Ceratobasidium theobromae, which causes vascular-streak dieback in Theobroma cacao.</title>
        <authorList>
            <person name="Ali S.S."/>
            <person name="Asman A."/>
            <person name="Shao J."/>
            <person name="Firmansyah A.P."/>
            <person name="Susilo A.W."/>
            <person name="Rosmana A."/>
            <person name="McMahon P."/>
            <person name="Junaid M."/>
            <person name="Guest D."/>
            <person name="Kheng T.Y."/>
            <person name="Meinhardt L.W."/>
            <person name="Bailey B.A."/>
        </authorList>
    </citation>
    <scope>NUCLEOTIDE SEQUENCE [LARGE SCALE GENOMIC DNA]</scope>
    <source>
        <strain evidence="2 3">CT2</strain>
    </source>
</reference>
<organism evidence="2 3">
    <name type="scientific">Ceratobasidium theobromae</name>
    <dbReference type="NCBI Taxonomy" id="1582974"/>
    <lineage>
        <taxon>Eukaryota</taxon>
        <taxon>Fungi</taxon>
        <taxon>Dikarya</taxon>
        <taxon>Basidiomycota</taxon>
        <taxon>Agaricomycotina</taxon>
        <taxon>Agaricomycetes</taxon>
        <taxon>Cantharellales</taxon>
        <taxon>Ceratobasidiaceae</taxon>
        <taxon>Ceratobasidium</taxon>
    </lineage>
</organism>
<proteinExistence type="predicted"/>
<gene>
    <name evidence="2" type="ORF">CTheo_6650</name>
</gene>
<comment type="caution">
    <text evidence="2">The sequence shown here is derived from an EMBL/GenBank/DDBJ whole genome shotgun (WGS) entry which is preliminary data.</text>
</comment>
<feature type="signal peptide" evidence="1">
    <location>
        <begin position="1"/>
        <end position="24"/>
    </location>
</feature>
<feature type="chain" id="PRO_5024396841" description="Transmembrane protein" evidence="1">
    <location>
        <begin position="25"/>
        <end position="67"/>
    </location>
</feature>
<dbReference type="AlphaFoldDB" id="A0A5N5QF30"/>
<evidence type="ECO:0000313" key="2">
    <source>
        <dbReference type="EMBL" id="KAB5589907.1"/>
    </source>
</evidence>
<dbReference type="Proteomes" id="UP000383932">
    <property type="component" value="Unassembled WGS sequence"/>
</dbReference>
<name>A0A5N5QF30_9AGAM</name>
<evidence type="ECO:0008006" key="4">
    <source>
        <dbReference type="Google" id="ProtNLM"/>
    </source>
</evidence>
<protein>
    <recommendedName>
        <fullName evidence="4">Transmembrane protein</fullName>
    </recommendedName>
</protein>
<evidence type="ECO:0000256" key="1">
    <source>
        <dbReference type="SAM" id="SignalP"/>
    </source>
</evidence>
<evidence type="ECO:0000313" key="3">
    <source>
        <dbReference type="Proteomes" id="UP000383932"/>
    </source>
</evidence>
<sequence>MVILTTPNFAFLCAPFVTDVVVAAATLPLLEMLANAAEAVVKPYIIALEVKTEFAPADEVEVDTIQA</sequence>
<keyword evidence="3" id="KW-1185">Reference proteome</keyword>
<accession>A0A5N5QF30</accession>
<dbReference type="EMBL" id="SSOP01000217">
    <property type="protein sequence ID" value="KAB5589907.1"/>
    <property type="molecule type" value="Genomic_DNA"/>
</dbReference>